<gene>
    <name evidence="2" type="primary">5568509</name>
</gene>
<keyword evidence="3" id="KW-1185">Reference proteome</keyword>
<dbReference type="GO" id="GO:0005516">
    <property type="term" value="F:calmodulin binding"/>
    <property type="evidence" value="ECO:0007669"/>
    <property type="project" value="TreeGrafter"/>
</dbReference>
<dbReference type="Gene3D" id="1.20.890.10">
    <property type="entry name" value="cAMP-dependent protein kinase regulatory subunit, dimerization-anchoring domain"/>
    <property type="match status" value="1"/>
</dbReference>
<dbReference type="Pfam" id="PF00612">
    <property type="entry name" value="IQ"/>
    <property type="match status" value="3"/>
</dbReference>
<feature type="compositionally biased region" description="Polar residues" evidence="1">
    <location>
        <begin position="377"/>
        <end position="387"/>
    </location>
</feature>
<dbReference type="SUPFAM" id="SSF52540">
    <property type="entry name" value="P-loop containing nucleoside triphosphate hydrolases"/>
    <property type="match status" value="1"/>
</dbReference>
<dbReference type="AlphaFoldDB" id="A0A1S4FEZ7"/>
<dbReference type="VEuPathDB" id="VectorBase:AAEL006924"/>
<dbReference type="CDD" id="cd23767">
    <property type="entry name" value="IQCD"/>
    <property type="match status" value="1"/>
</dbReference>
<dbReference type="InterPro" id="IPR027417">
    <property type="entry name" value="P-loop_NTPase"/>
</dbReference>
<reference evidence="2" key="2">
    <citation type="submission" date="2020-05" db="UniProtKB">
        <authorList>
            <consortium name="EnsemblMetazoa"/>
        </authorList>
    </citation>
    <scope>IDENTIFICATION</scope>
    <source>
        <strain evidence="2">LVP_AGWG</strain>
    </source>
</reference>
<evidence type="ECO:0000313" key="3">
    <source>
        <dbReference type="Proteomes" id="UP000008820"/>
    </source>
</evidence>
<reference evidence="2 3" key="1">
    <citation type="submission" date="2017-06" db="EMBL/GenBank/DDBJ databases">
        <title>Aedes aegypti genome working group (AGWG) sequencing and assembly.</title>
        <authorList>
            <consortium name="Aedes aegypti Genome Working Group (AGWG)"/>
            <person name="Matthews B.J."/>
        </authorList>
    </citation>
    <scope>NUCLEOTIDE SEQUENCE [LARGE SCALE GENOMIC DNA]</scope>
    <source>
        <strain evidence="2 3">LVP_AGWG</strain>
    </source>
</reference>
<evidence type="ECO:0000313" key="2">
    <source>
        <dbReference type="EnsemblMetazoa" id="AAEL006924-PA"/>
    </source>
</evidence>
<dbReference type="Proteomes" id="UP000008820">
    <property type="component" value="Chromosome 3"/>
</dbReference>
<dbReference type="Gene3D" id="1.20.5.190">
    <property type="match status" value="2"/>
</dbReference>
<protein>
    <submittedName>
        <fullName evidence="2">Uncharacterized protein</fullName>
    </submittedName>
</protein>
<feature type="region of interest" description="Disordered" evidence="1">
    <location>
        <begin position="372"/>
        <end position="392"/>
    </location>
</feature>
<dbReference type="EnsemblMetazoa" id="AAEL006924-RA">
    <property type="protein sequence ID" value="AAEL006924-PA"/>
    <property type="gene ID" value="AAEL006924"/>
</dbReference>
<name>A0A1S4FEZ7_AEDAE</name>
<dbReference type="PANTHER" id="PTHR10699">
    <property type="entry name" value="NEUROMODULIN"/>
    <property type="match status" value="1"/>
</dbReference>
<sequence>MNYLLHRQRTPGKVIPVPDELKELMLEISREVLRSQPKNVIHFVADYLEAKLIRRENQVVADKVVDTVLDTSLDIITMLDEIGLNEEKAERAVRMIREAFQNHFKIRTSDENLRDAFREAEVLKRLVDECGFSESEALKAGKIIERAYKTYFLRNVYKYYHGPAVTSDWQDAAKHTLGIYAQSGASKEEMERAAVRIQTAYRGYFTRKRQELDRKAAVIQEAYRKHQEKLITTRILNQIIDDVIEPKFSAREEVMRIVDMVLREQIEFEQPETSKLNEAATKIQSAYRGRKIREKVMLGIDLTKEEDSKANREEMLKTINLTAQSTSSVANKDRKDTGGITKGDLIAMNNTVEGSTSPTTDAMDHLAQEVLEPPPKTSSHGSVTLTPSREKAAIQMQSLARGHLQRKKLSQTQNQQDK</sequence>
<organism evidence="2 3">
    <name type="scientific">Aedes aegypti</name>
    <name type="common">Yellowfever mosquito</name>
    <name type="synonym">Culex aegypti</name>
    <dbReference type="NCBI Taxonomy" id="7159"/>
    <lineage>
        <taxon>Eukaryota</taxon>
        <taxon>Metazoa</taxon>
        <taxon>Ecdysozoa</taxon>
        <taxon>Arthropoda</taxon>
        <taxon>Hexapoda</taxon>
        <taxon>Insecta</taxon>
        <taxon>Pterygota</taxon>
        <taxon>Neoptera</taxon>
        <taxon>Endopterygota</taxon>
        <taxon>Diptera</taxon>
        <taxon>Nematocera</taxon>
        <taxon>Culicoidea</taxon>
        <taxon>Culicidae</taxon>
        <taxon>Culicinae</taxon>
        <taxon>Aedini</taxon>
        <taxon>Aedes</taxon>
        <taxon>Stegomyia</taxon>
    </lineage>
</organism>
<dbReference type="SUPFAM" id="SSF47391">
    <property type="entry name" value="Dimerization-anchoring domain of cAMP-dependent PK regulatory subunit"/>
    <property type="match status" value="1"/>
</dbReference>
<dbReference type="SMART" id="SM00015">
    <property type="entry name" value="IQ"/>
    <property type="match status" value="3"/>
</dbReference>
<dbReference type="InterPro" id="IPR000048">
    <property type="entry name" value="IQ_motif_EF-hand-BS"/>
</dbReference>
<dbReference type="PANTHER" id="PTHR10699:SF11">
    <property type="entry name" value="IGLOO, ISOFORM A"/>
    <property type="match status" value="1"/>
</dbReference>
<evidence type="ECO:0000256" key="1">
    <source>
        <dbReference type="SAM" id="MobiDB-lite"/>
    </source>
</evidence>
<dbReference type="OrthoDB" id="26525at2759"/>
<proteinExistence type="predicted"/>
<dbReference type="InParanoid" id="A0A1S4FEZ7"/>
<accession>A0A1S4FEZ7</accession>
<dbReference type="PROSITE" id="PS50096">
    <property type="entry name" value="IQ"/>
    <property type="match status" value="3"/>
</dbReference>